<dbReference type="Pfam" id="PF05731">
    <property type="entry name" value="TROVE"/>
    <property type="match status" value="2"/>
</dbReference>
<dbReference type="RefSeq" id="WP_197909570.1">
    <property type="nucleotide sequence ID" value="NZ_LR593886.1"/>
</dbReference>
<dbReference type="Proteomes" id="UP000464178">
    <property type="component" value="Chromosome"/>
</dbReference>
<accession>A0A6P2D319</accession>
<dbReference type="GO" id="GO:0003723">
    <property type="term" value="F:RNA binding"/>
    <property type="evidence" value="ECO:0007669"/>
    <property type="project" value="UniProtKB-KW"/>
</dbReference>
<dbReference type="AlphaFoldDB" id="A0A6P2D319"/>
<dbReference type="GO" id="GO:0005737">
    <property type="term" value="C:cytoplasm"/>
    <property type="evidence" value="ECO:0007669"/>
    <property type="project" value="UniProtKB-SubCell"/>
</dbReference>
<feature type="region of interest" description="Disordered" evidence="7">
    <location>
        <begin position="1"/>
        <end position="26"/>
    </location>
</feature>
<dbReference type="InterPro" id="IPR040322">
    <property type="entry name" value="TROVE2"/>
</dbReference>
<evidence type="ECO:0000256" key="2">
    <source>
        <dbReference type="ARBA" id="ARBA00007814"/>
    </source>
</evidence>
<dbReference type="PANTHER" id="PTHR14202:SF0">
    <property type="entry name" value="RNA-BINDING PROTEIN RO60"/>
    <property type="match status" value="1"/>
</dbReference>
<name>A0A6P2D319_9BACT</name>
<keyword evidence="10" id="KW-1185">Reference proteome</keyword>
<keyword evidence="5" id="KW-0694">RNA-binding</keyword>
<dbReference type="GO" id="GO:1990904">
    <property type="term" value="C:ribonucleoprotein complex"/>
    <property type="evidence" value="ECO:0007669"/>
    <property type="project" value="UniProtKB-KW"/>
</dbReference>
<dbReference type="KEGG" id="gms:SOIL9_28080"/>
<evidence type="ECO:0000256" key="1">
    <source>
        <dbReference type="ARBA" id="ARBA00004496"/>
    </source>
</evidence>
<comment type="similarity">
    <text evidence="2">Belongs to the Ro 60 kDa family.</text>
</comment>
<gene>
    <name evidence="9" type="ORF">SOIL9_28080</name>
</gene>
<dbReference type="Pfam" id="PF25045">
    <property type="entry name" value="vWA_Ro60"/>
    <property type="match status" value="1"/>
</dbReference>
<dbReference type="InterPro" id="IPR056800">
    <property type="entry name" value="vWA_Ro60"/>
</dbReference>
<keyword evidence="4" id="KW-0479">Metal-binding</keyword>
<dbReference type="PROSITE" id="PS50988">
    <property type="entry name" value="TROVE"/>
    <property type="match status" value="1"/>
</dbReference>
<evidence type="ECO:0000256" key="6">
    <source>
        <dbReference type="ARBA" id="ARBA00023274"/>
    </source>
</evidence>
<evidence type="ECO:0000256" key="5">
    <source>
        <dbReference type="ARBA" id="ARBA00022884"/>
    </source>
</evidence>
<evidence type="ECO:0000256" key="7">
    <source>
        <dbReference type="SAM" id="MobiDB-lite"/>
    </source>
</evidence>
<dbReference type="PANTHER" id="PTHR14202">
    <property type="entry name" value="60 KDA RIBONUCLEOPROTEIN SSA/RO"/>
    <property type="match status" value="1"/>
</dbReference>
<keyword evidence="6 9" id="KW-0687">Ribonucleoprotein</keyword>
<comment type="subcellular location">
    <subcellularLocation>
        <location evidence="1">Cytoplasm</location>
    </subcellularLocation>
</comment>
<dbReference type="InterPro" id="IPR036465">
    <property type="entry name" value="vWFA_dom_sf"/>
</dbReference>
<dbReference type="SUPFAM" id="SSF140864">
    <property type="entry name" value="TROVE domain-like"/>
    <property type="match status" value="1"/>
</dbReference>
<proteinExistence type="inferred from homology"/>
<protein>
    <recommendedName>
        <fullName evidence="8">TROVE domain-containing protein</fullName>
    </recommendedName>
</protein>
<dbReference type="InterPro" id="IPR008858">
    <property type="entry name" value="TROVE_dom"/>
</dbReference>
<dbReference type="GO" id="GO:0046872">
    <property type="term" value="F:metal ion binding"/>
    <property type="evidence" value="ECO:0007669"/>
    <property type="project" value="UniProtKB-KW"/>
</dbReference>
<dbReference type="Gene3D" id="3.40.50.410">
    <property type="entry name" value="von Willebrand factor, type A domain"/>
    <property type="match status" value="2"/>
</dbReference>
<evidence type="ECO:0000256" key="4">
    <source>
        <dbReference type="ARBA" id="ARBA00022723"/>
    </source>
</evidence>
<evidence type="ECO:0000313" key="10">
    <source>
        <dbReference type="Proteomes" id="UP000464178"/>
    </source>
</evidence>
<keyword evidence="3" id="KW-0963">Cytoplasm</keyword>
<dbReference type="SUPFAM" id="SSF53300">
    <property type="entry name" value="vWA-like"/>
    <property type="match status" value="1"/>
</dbReference>
<reference evidence="9 10" key="1">
    <citation type="submission" date="2019-05" db="EMBL/GenBank/DDBJ databases">
        <authorList>
            <consortium name="Science for Life Laboratories"/>
        </authorList>
    </citation>
    <scope>NUCLEOTIDE SEQUENCE [LARGE SCALE GENOMIC DNA]</scope>
    <source>
        <strain evidence="9">Soil9</strain>
    </source>
</reference>
<sequence length="561" mass="60836">MTVRYTGHFAPRHTPQNEPIPGSTQVRNSASGFSFAVDDWTRLDRFLVLGAEGGSYYADERQLTLQNAEAVRRCLEANGGRTVARIIEISEAGRAPKNDPAVFALAMAAGMGSPGTRAQALAAVPRVCRIGTHLFQFVEGVEAFRGWGRALRRAVGNWYTEKAPRDLAHQLSKYQQRGGWAHRDLLRLCHVKANEPSNSALRWAVGKGELPDTVDVNDPLTPIVGFEAAKRATDPAEVVRLIREYTLPRECVPTRWLNRMDVWDALLEHMPLGALVRNLATTTRIGLLTPESTAVDRVVAALADTERLRRSRLHPIAILAALRTYASGRGVRGRGFWIPVQRVVDALDGAFHAAFGNAEPTNKKWLLALDVSGSMGWSAIAGVPGLSARDGAAAMALVTAATEPNHHVIGFTGCGFHVAGTQAATFGAWSAYPNSGSGVEMLPIRPDQRLDDAIRVVDNLPMGPTDCALPMLYALERKLAIDVFVVYTDSETWHGNIHPIQALQRYREKTGIGAKLIVVGMVSNGFSIADPDDAGMMDVVGFDTAVPQLMSQFAVGDAPRS</sequence>
<dbReference type="InterPro" id="IPR037214">
    <property type="entry name" value="TROVE_dom_sf"/>
</dbReference>
<feature type="domain" description="TROVE" evidence="8">
    <location>
        <begin position="26"/>
        <end position="363"/>
    </location>
</feature>
<dbReference type="EMBL" id="LR593886">
    <property type="protein sequence ID" value="VTR94906.1"/>
    <property type="molecule type" value="Genomic_DNA"/>
</dbReference>
<evidence type="ECO:0000259" key="8">
    <source>
        <dbReference type="PROSITE" id="PS50988"/>
    </source>
</evidence>
<organism evidence="9 10">
    <name type="scientific">Gemmata massiliana</name>
    <dbReference type="NCBI Taxonomy" id="1210884"/>
    <lineage>
        <taxon>Bacteria</taxon>
        <taxon>Pseudomonadati</taxon>
        <taxon>Planctomycetota</taxon>
        <taxon>Planctomycetia</taxon>
        <taxon>Gemmatales</taxon>
        <taxon>Gemmataceae</taxon>
        <taxon>Gemmata</taxon>
    </lineage>
</organism>
<feature type="compositionally biased region" description="Polar residues" evidence="7">
    <location>
        <begin position="14"/>
        <end position="26"/>
    </location>
</feature>
<evidence type="ECO:0000313" key="9">
    <source>
        <dbReference type="EMBL" id="VTR94906.1"/>
    </source>
</evidence>
<evidence type="ECO:0000256" key="3">
    <source>
        <dbReference type="ARBA" id="ARBA00022490"/>
    </source>
</evidence>